<sequence>MKYAIGIEDAETKIQTSFIGKTDLFKPNSDDRLEMYAKGTLAKMESLVLENKV</sequence>
<dbReference type="EMBL" id="CCYD01000653">
    <property type="protein sequence ID" value="CEG43016.1"/>
    <property type="molecule type" value="Genomic_DNA"/>
</dbReference>
<keyword evidence="2" id="KW-1185">Reference proteome</keyword>
<name>A0A0P1ANK9_PLAHL</name>
<organism evidence="1 2">
    <name type="scientific">Plasmopara halstedii</name>
    <name type="common">Downy mildew of sunflower</name>
    <dbReference type="NCBI Taxonomy" id="4781"/>
    <lineage>
        <taxon>Eukaryota</taxon>
        <taxon>Sar</taxon>
        <taxon>Stramenopiles</taxon>
        <taxon>Oomycota</taxon>
        <taxon>Peronosporomycetes</taxon>
        <taxon>Peronosporales</taxon>
        <taxon>Peronosporaceae</taxon>
        <taxon>Plasmopara</taxon>
    </lineage>
</organism>
<evidence type="ECO:0000313" key="1">
    <source>
        <dbReference type="EMBL" id="CEG43016.1"/>
    </source>
</evidence>
<dbReference type="GeneID" id="36408296"/>
<accession>A0A0P1ANK9</accession>
<dbReference type="AlphaFoldDB" id="A0A0P1ANK9"/>
<dbReference type="Proteomes" id="UP000054928">
    <property type="component" value="Unassembled WGS sequence"/>
</dbReference>
<protein>
    <submittedName>
        <fullName evidence="1">Uncharacterized protein</fullName>
    </submittedName>
</protein>
<proteinExistence type="predicted"/>
<reference evidence="2" key="1">
    <citation type="submission" date="2014-09" db="EMBL/GenBank/DDBJ databases">
        <authorList>
            <person name="Sharma Rahul"/>
            <person name="Thines Marco"/>
        </authorList>
    </citation>
    <scope>NUCLEOTIDE SEQUENCE [LARGE SCALE GENOMIC DNA]</scope>
</reference>
<dbReference type="RefSeq" id="XP_024579385.1">
    <property type="nucleotide sequence ID" value="XM_024728961.1"/>
</dbReference>
<evidence type="ECO:0000313" key="2">
    <source>
        <dbReference type="Proteomes" id="UP000054928"/>
    </source>
</evidence>